<dbReference type="PANTHER" id="PTHR30576:SF10">
    <property type="entry name" value="SLL5057 PROTEIN"/>
    <property type="match status" value="1"/>
</dbReference>
<sequence>MQDYERGPRSSGRVAAAASAVRLFNLDLVDADRNETAQKLVDLAAKGRRATIGFINAHCVNVAARDSRYRAALKSCDHLLPDGSGMRLAARLAGTSYRDNLNGTDLFPLICEEAARKGVSIYLLGGGEGIAEAAGRAMQRRYPDLNIAGTQNGYFEQYETARVIADINASGADMVFVGFGVPLQECWLADHGASIDAPVQLSVGGLFDYYSGRIPRAPMPIRKVGCEWIWRLAQEPRRLAGRYIAGNGIFIMHALAHAFAIRSGIDCGAALKRAGDLIAVTLGLALLAPLFAAIALAIRLEDGGPVFFSQTRIGKRGRPFKVLKFRSMVVNAEAIRARLLAQSDRDSICFKMKRDPRITRVGSLLRRTSLDELPQLFNVLLGDMSLVGPRPALPHEVTAYWQRALRRLDTRPGITCIWQVSGRAEIPFSQQVEMDIDYVESQGMMRDLGLLLRTIPAVVTARGAY</sequence>
<name>A0A844ZLR9_9SPHN</name>
<dbReference type="GO" id="GO:0000271">
    <property type="term" value="P:polysaccharide biosynthetic process"/>
    <property type="evidence" value="ECO:0007669"/>
    <property type="project" value="UniProtKB-KW"/>
</dbReference>
<dbReference type="NCBIfam" id="TIGR00696">
    <property type="entry name" value="wecG_tagA_cpsF"/>
    <property type="match status" value="1"/>
</dbReference>
<evidence type="ECO:0000256" key="2">
    <source>
        <dbReference type="ARBA" id="ARBA00023169"/>
    </source>
</evidence>
<keyword evidence="3" id="KW-1133">Transmembrane helix</keyword>
<keyword evidence="3" id="KW-0472">Membrane</keyword>
<accession>A0A844ZLR9</accession>
<dbReference type="Proteomes" id="UP000435243">
    <property type="component" value="Unassembled WGS sequence"/>
</dbReference>
<comment type="caution">
    <text evidence="5">The sequence shown here is derived from an EMBL/GenBank/DDBJ whole genome shotgun (WGS) entry which is preliminary data.</text>
</comment>
<feature type="domain" description="Bacterial sugar transferase" evidence="4">
    <location>
        <begin position="272"/>
        <end position="459"/>
    </location>
</feature>
<dbReference type="InterPro" id="IPR004629">
    <property type="entry name" value="WecG_TagA_CpsF"/>
</dbReference>
<evidence type="ECO:0000259" key="4">
    <source>
        <dbReference type="Pfam" id="PF02397"/>
    </source>
</evidence>
<keyword evidence="3" id="KW-0812">Transmembrane</keyword>
<gene>
    <name evidence="5" type="ORF">GRI32_08370</name>
</gene>
<keyword evidence="2" id="KW-0270">Exopolysaccharide synthesis</keyword>
<comment type="similarity">
    <text evidence="1">Belongs to the bacterial sugar transferase family.</text>
</comment>
<proteinExistence type="inferred from homology"/>
<dbReference type="PANTHER" id="PTHR30576">
    <property type="entry name" value="COLANIC BIOSYNTHESIS UDP-GLUCOSE LIPID CARRIER TRANSFERASE"/>
    <property type="match status" value="1"/>
</dbReference>
<reference evidence="5 6" key="1">
    <citation type="submission" date="2019-12" db="EMBL/GenBank/DDBJ databases">
        <title>Genomic-based taxomic classification of the family Erythrobacteraceae.</title>
        <authorList>
            <person name="Xu L."/>
        </authorList>
    </citation>
    <scope>NUCLEOTIDE SEQUENCE [LARGE SCALE GENOMIC DNA]</scope>
    <source>
        <strain evidence="5 6">JCM 16339</strain>
    </source>
</reference>
<evidence type="ECO:0000313" key="5">
    <source>
        <dbReference type="EMBL" id="MXO88755.1"/>
    </source>
</evidence>
<keyword evidence="5" id="KW-0808">Transferase</keyword>
<organism evidence="5 6">
    <name type="scientific">Alteraurantiacibacter aestuarii</name>
    <dbReference type="NCBI Taxonomy" id="650004"/>
    <lineage>
        <taxon>Bacteria</taxon>
        <taxon>Pseudomonadati</taxon>
        <taxon>Pseudomonadota</taxon>
        <taxon>Alphaproteobacteria</taxon>
        <taxon>Sphingomonadales</taxon>
        <taxon>Erythrobacteraceae</taxon>
        <taxon>Alteraurantiacibacter</taxon>
    </lineage>
</organism>
<feature type="transmembrane region" description="Helical" evidence="3">
    <location>
        <begin position="277"/>
        <end position="298"/>
    </location>
</feature>
<evidence type="ECO:0000256" key="1">
    <source>
        <dbReference type="ARBA" id="ARBA00006464"/>
    </source>
</evidence>
<feature type="transmembrane region" description="Helical" evidence="3">
    <location>
        <begin position="244"/>
        <end position="265"/>
    </location>
</feature>
<dbReference type="EMBL" id="WTYY01000004">
    <property type="protein sequence ID" value="MXO88755.1"/>
    <property type="molecule type" value="Genomic_DNA"/>
</dbReference>
<dbReference type="Pfam" id="PF03808">
    <property type="entry name" value="Glyco_tran_WecG"/>
    <property type="match status" value="1"/>
</dbReference>
<dbReference type="CDD" id="cd06533">
    <property type="entry name" value="Glyco_transf_WecG_TagA"/>
    <property type="match status" value="1"/>
</dbReference>
<dbReference type="AlphaFoldDB" id="A0A844ZLR9"/>
<keyword evidence="6" id="KW-1185">Reference proteome</keyword>
<dbReference type="Pfam" id="PF02397">
    <property type="entry name" value="Bac_transf"/>
    <property type="match status" value="1"/>
</dbReference>
<dbReference type="OrthoDB" id="9808602at2"/>
<protein>
    <submittedName>
        <fullName evidence="5">WecB/TagA/CpsF family glycosyltransferase</fullName>
    </submittedName>
</protein>
<dbReference type="InterPro" id="IPR003362">
    <property type="entry name" value="Bact_transf"/>
</dbReference>
<evidence type="ECO:0000313" key="6">
    <source>
        <dbReference type="Proteomes" id="UP000435243"/>
    </source>
</evidence>
<evidence type="ECO:0000256" key="3">
    <source>
        <dbReference type="SAM" id="Phobius"/>
    </source>
</evidence>
<dbReference type="GO" id="GO:0016780">
    <property type="term" value="F:phosphotransferase activity, for other substituted phosphate groups"/>
    <property type="evidence" value="ECO:0007669"/>
    <property type="project" value="TreeGrafter"/>
</dbReference>